<evidence type="ECO:0000256" key="1">
    <source>
        <dbReference type="SAM" id="Phobius"/>
    </source>
</evidence>
<dbReference type="OrthoDB" id="679529at2"/>
<dbReference type="AlphaFoldDB" id="A0A317F2U7"/>
<name>A0A317F2U7_9SPHI</name>
<dbReference type="Proteomes" id="UP000245391">
    <property type="component" value="Unassembled WGS sequence"/>
</dbReference>
<keyword evidence="3" id="KW-1185">Reference proteome</keyword>
<keyword evidence="1" id="KW-0812">Transmembrane</keyword>
<sequence>MNALKKFLGIIWMVTGPLAMAFLIVQAIQKVGLTHTDIERTNTILQWAIILFIFFPISIGLVIFGFYAVKGEYDKLPSSSEEI</sequence>
<protein>
    <submittedName>
        <fullName evidence="2">Uncharacterized protein</fullName>
    </submittedName>
</protein>
<keyword evidence="1" id="KW-1133">Transmembrane helix</keyword>
<accession>A0A317F2U7</accession>
<keyword evidence="1" id="KW-0472">Membrane</keyword>
<dbReference type="InterPro" id="IPR049211">
    <property type="entry name" value="DUF6814"/>
</dbReference>
<comment type="caution">
    <text evidence="2">The sequence shown here is derived from an EMBL/GenBank/DDBJ whole genome shotgun (WGS) entry which is preliminary data.</text>
</comment>
<feature type="transmembrane region" description="Helical" evidence="1">
    <location>
        <begin position="48"/>
        <end position="69"/>
    </location>
</feature>
<gene>
    <name evidence="2" type="ORF">DF947_04515</name>
</gene>
<evidence type="ECO:0000313" key="2">
    <source>
        <dbReference type="EMBL" id="PWS32357.1"/>
    </source>
</evidence>
<organism evidence="2 3">
    <name type="scientific">Pedobacter paludis</name>
    <dbReference type="NCBI Taxonomy" id="2203212"/>
    <lineage>
        <taxon>Bacteria</taxon>
        <taxon>Pseudomonadati</taxon>
        <taxon>Bacteroidota</taxon>
        <taxon>Sphingobacteriia</taxon>
        <taxon>Sphingobacteriales</taxon>
        <taxon>Sphingobacteriaceae</taxon>
        <taxon>Pedobacter</taxon>
    </lineage>
</organism>
<dbReference type="Pfam" id="PF20664">
    <property type="entry name" value="DUF6814"/>
    <property type="match status" value="1"/>
</dbReference>
<dbReference type="RefSeq" id="WP_109928532.1">
    <property type="nucleotide sequence ID" value="NZ_QGNY01000002.1"/>
</dbReference>
<feature type="transmembrane region" description="Helical" evidence="1">
    <location>
        <begin position="7"/>
        <end position="28"/>
    </location>
</feature>
<evidence type="ECO:0000313" key="3">
    <source>
        <dbReference type="Proteomes" id="UP000245391"/>
    </source>
</evidence>
<proteinExistence type="predicted"/>
<reference evidence="3" key="1">
    <citation type="submission" date="2018-05" db="EMBL/GenBank/DDBJ databases">
        <title>Pedobacter paludis sp. nov., isolated from wetland soil.</title>
        <authorList>
            <person name="Zhang Y."/>
        </authorList>
    </citation>
    <scope>NUCLEOTIDE SEQUENCE [LARGE SCALE GENOMIC DNA]</scope>
    <source>
        <strain evidence="3">R-8</strain>
    </source>
</reference>
<dbReference type="EMBL" id="QGNY01000002">
    <property type="protein sequence ID" value="PWS32357.1"/>
    <property type="molecule type" value="Genomic_DNA"/>
</dbReference>